<dbReference type="InterPro" id="IPR000905">
    <property type="entry name" value="Gcp-like_dom"/>
</dbReference>
<protein>
    <submittedName>
        <fullName evidence="2">tRNA (Adenosine(37)-N6)-threonylcarbamoyltransferase complex dimerization subunit type 1 TsaB</fullName>
    </submittedName>
</protein>
<dbReference type="GO" id="GO:0002949">
    <property type="term" value="P:tRNA threonylcarbamoyladenosine modification"/>
    <property type="evidence" value="ECO:0007669"/>
    <property type="project" value="InterPro"/>
</dbReference>
<accession>A0A8J3DPR8</accession>
<dbReference type="Gene3D" id="3.30.420.40">
    <property type="match status" value="2"/>
</dbReference>
<reference evidence="2" key="2">
    <citation type="submission" date="2020-09" db="EMBL/GenBank/DDBJ databases">
        <authorList>
            <person name="Sun Q."/>
            <person name="Kim S."/>
        </authorList>
    </citation>
    <scope>NUCLEOTIDE SEQUENCE</scope>
    <source>
        <strain evidence="2">KCTC 42097</strain>
    </source>
</reference>
<evidence type="ECO:0000313" key="3">
    <source>
        <dbReference type="Proteomes" id="UP000641137"/>
    </source>
</evidence>
<name>A0A8J3DPR8_9HYPH</name>
<organism evidence="2 3">
    <name type="scientific">Limoniibacter endophyticus</name>
    <dbReference type="NCBI Taxonomy" id="1565040"/>
    <lineage>
        <taxon>Bacteria</taxon>
        <taxon>Pseudomonadati</taxon>
        <taxon>Pseudomonadota</taxon>
        <taxon>Alphaproteobacteria</taxon>
        <taxon>Hyphomicrobiales</taxon>
        <taxon>Bartonellaceae</taxon>
        <taxon>Limoniibacter</taxon>
    </lineage>
</organism>
<dbReference type="NCBIfam" id="TIGR03725">
    <property type="entry name" value="T6A_YeaZ"/>
    <property type="match status" value="1"/>
</dbReference>
<dbReference type="GO" id="GO:0005829">
    <property type="term" value="C:cytosol"/>
    <property type="evidence" value="ECO:0007669"/>
    <property type="project" value="TreeGrafter"/>
</dbReference>
<dbReference type="CDD" id="cd24032">
    <property type="entry name" value="ASKHA_NBD_TsaB"/>
    <property type="match status" value="1"/>
</dbReference>
<dbReference type="EMBL" id="BMZO01000007">
    <property type="protein sequence ID" value="GHC74611.1"/>
    <property type="molecule type" value="Genomic_DNA"/>
</dbReference>
<gene>
    <name evidence="2" type="ORF">GCM10010136_23950</name>
</gene>
<comment type="caution">
    <text evidence="2">The sequence shown here is derived from an EMBL/GenBank/DDBJ whole genome shotgun (WGS) entry which is preliminary data.</text>
</comment>
<dbReference type="PANTHER" id="PTHR11735">
    <property type="entry name" value="TRNA N6-ADENOSINE THREONYLCARBAMOYLTRANSFERASE"/>
    <property type="match status" value="1"/>
</dbReference>
<sequence length="237" mass="24751">MTVASQKDRTLHGYGLIIDTAVEFCAVAVFDLSSGSVISKKVEEIGTGHAEILMGYVDEVVSNAGVSIREIKAVGVVTGPGSFTGIRVGVSTARGLALALGVPSIGVTTFDALSREVLPIASGRSVLIAIDARRGEFYTALYAKDGYPLVPAAVSTTEQAKTLYETYRPLLVGSGAPAIAADDTSSEIASLHATADIGTYAICVSEAFSSGQIEKPRPLYLRAPDAKPQAGFIIERR</sequence>
<feature type="domain" description="Gcp-like" evidence="1">
    <location>
        <begin position="47"/>
        <end position="147"/>
    </location>
</feature>
<dbReference type="AlphaFoldDB" id="A0A8J3DPR8"/>
<dbReference type="Pfam" id="PF00814">
    <property type="entry name" value="TsaD"/>
    <property type="match status" value="1"/>
</dbReference>
<proteinExistence type="predicted"/>
<evidence type="ECO:0000313" key="2">
    <source>
        <dbReference type="EMBL" id="GHC74611.1"/>
    </source>
</evidence>
<keyword evidence="3" id="KW-1185">Reference proteome</keyword>
<reference evidence="2" key="1">
    <citation type="journal article" date="2014" name="Int. J. Syst. Evol. Microbiol.">
        <title>Complete genome sequence of Corynebacterium casei LMG S-19264T (=DSM 44701T), isolated from a smear-ripened cheese.</title>
        <authorList>
            <consortium name="US DOE Joint Genome Institute (JGI-PGF)"/>
            <person name="Walter F."/>
            <person name="Albersmeier A."/>
            <person name="Kalinowski J."/>
            <person name="Ruckert C."/>
        </authorList>
    </citation>
    <scope>NUCLEOTIDE SEQUENCE</scope>
    <source>
        <strain evidence="2">KCTC 42097</strain>
    </source>
</reference>
<dbReference type="PANTHER" id="PTHR11735:SF11">
    <property type="entry name" value="TRNA THREONYLCARBAMOYLADENOSINE BIOSYNTHESIS PROTEIN TSAB"/>
    <property type="match status" value="1"/>
</dbReference>
<dbReference type="SUPFAM" id="SSF53067">
    <property type="entry name" value="Actin-like ATPase domain"/>
    <property type="match status" value="2"/>
</dbReference>
<evidence type="ECO:0000259" key="1">
    <source>
        <dbReference type="Pfam" id="PF00814"/>
    </source>
</evidence>
<dbReference type="InterPro" id="IPR043129">
    <property type="entry name" value="ATPase_NBD"/>
</dbReference>
<dbReference type="InterPro" id="IPR022496">
    <property type="entry name" value="T6A_TsaB"/>
</dbReference>
<dbReference type="Proteomes" id="UP000641137">
    <property type="component" value="Unassembled WGS sequence"/>
</dbReference>
<dbReference type="RefSeq" id="WP_189490407.1">
    <property type="nucleotide sequence ID" value="NZ_BMZO01000007.1"/>
</dbReference>